<dbReference type="Pfam" id="PF10825">
    <property type="entry name" value="DUF2752"/>
    <property type="match status" value="1"/>
</dbReference>
<feature type="compositionally biased region" description="Basic and acidic residues" evidence="1">
    <location>
        <begin position="19"/>
        <end position="35"/>
    </location>
</feature>
<keyword evidence="2" id="KW-1133">Transmembrane helix</keyword>
<dbReference type="InterPro" id="IPR021215">
    <property type="entry name" value="DUF2752"/>
</dbReference>
<feature type="region of interest" description="Disordered" evidence="1">
    <location>
        <begin position="1"/>
        <end position="35"/>
    </location>
</feature>
<organism evidence="3 4">
    <name type="scientific">Akkermansia massiliensis</name>
    <dbReference type="NCBI Taxonomy" id="2927224"/>
    <lineage>
        <taxon>Bacteria</taxon>
        <taxon>Pseudomonadati</taxon>
        <taxon>Verrucomicrobiota</taxon>
        <taxon>Verrucomicrobiia</taxon>
        <taxon>Verrucomicrobiales</taxon>
        <taxon>Akkermansiaceae</taxon>
        <taxon>Akkermansia</taxon>
    </lineage>
</organism>
<evidence type="ECO:0000256" key="1">
    <source>
        <dbReference type="SAM" id="MobiDB-lite"/>
    </source>
</evidence>
<keyword evidence="2" id="KW-0812">Transmembrane</keyword>
<protein>
    <submittedName>
        <fullName evidence="3">DUF2752 domain-containing protein</fullName>
    </submittedName>
</protein>
<dbReference type="EMBL" id="CP029701">
    <property type="protein sequence ID" value="QHV62860.1"/>
    <property type="molecule type" value="Genomic_DNA"/>
</dbReference>
<gene>
    <name evidence="3" type="ORF">DMI76_05550</name>
</gene>
<evidence type="ECO:0000256" key="2">
    <source>
        <dbReference type="SAM" id="Phobius"/>
    </source>
</evidence>
<accession>A0AAE6TA83</accession>
<feature type="transmembrane region" description="Helical" evidence="2">
    <location>
        <begin position="75"/>
        <end position="93"/>
    </location>
</feature>
<reference evidence="3" key="1">
    <citation type="submission" date="2018-05" db="EMBL/GenBank/DDBJ databases">
        <title>Complete genome sequnece of Akkermansia muciniphila EB-AMDK-40.</title>
        <authorList>
            <person name="Nam Y.-D."/>
            <person name="Chung W.-H."/>
            <person name="Park Y.S."/>
            <person name="Kang J."/>
        </authorList>
    </citation>
    <scope>NUCLEOTIDE SEQUENCE</scope>
    <source>
        <strain evidence="3">EB-AMDK-40</strain>
    </source>
</reference>
<feature type="compositionally biased region" description="Basic residues" evidence="1">
    <location>
        <begin position="1"/>
        <end position="13"/>
    </location>
</feature>
<feature type="transmembrane region" description="Helical" evidence="2">
    <location>
        <begin position="136"/>
        <end position="155"/>
    </location>
</feature>
<name>A0AAE6TA83_9BACT</name>
<evidence type="ECO:0000313" key="3">
    <source>
        <dbReference type="EMBL" id="QHV62860.1"/>
    </source>
</evidence>
<feature type="transmembrane region" description="Helical" evidence="2">
    <location>
        <begin position="160"/>
        <end position="178"/>
    </location>
</feature>
<sequence>MQPRRPHSGHHRPQQISRQEQRQDDEPYCRDSQHRPDAGRRLDCLAQLIKGFTRLVNPRLAENRRSAGLFHGMKLFFLYLALLAAACAVLLLVDDPSRSGWLPECLFYKTTGYLCYGCGSTRALHALLHGHWLDSLRYNVLLVPTLIWLGTLFFIRDKTVFLRVLTAGVAVLALFTVARNIPLS</sequence>
<dbReference type="AlphaFoldDB" id="A0AAE6TA83"/>
<evidence type="ECO:0000313" key="4">
    <source>
        <dbReference type="Proteomes" id="UP000642553"/>
    </source>
</evidence>
<proteinExistence type="predicted"/>
<dbReference type="Proteomes" id="UP000642553">
    <property type="component" value="Chromosome"/>
</dbReference>
<keyword evidence="2" id="KW-0472">Membrane</keyword>